<dbReference type="SMART" id="SM00891">
    <property type="entry name" value="ERCC4"/>
    <property type="match status" value="1"/>
</dbReference>
<evidence type="ECO:0000256" key="12">
    <source>
        <dbReference type="ARBA" id="ARBA00023242"/>
    </source>
</evidence>
<keyword evidence="12" id="KW-0539">Nucleus</keyword>
<keyword evidence="6 16" id="KW-0255">Endonuclease</keyword>
<dbReference type="GO" id="GO:0000712">
    <property type="term" value="P:resolution of meiotic recombination intermediates"/>
    <property type="evidence" value="ECO:0007669"/>
    <property type="project" value="TreeGrafter"/>
</dbReference>
<feature type="compositionally biased region" description="Basic and acidic residues" evidence="14">
    <location>
        <begin position="84"/>
        <end position="105"/>
    </location>
</feature>
<evidence type="ECO:0000256" key="9">
    <source>
        <dbReference type="ARBA" id="ARBA00022842"/>
    </source>
</evidence>
<dbReference type="EMBL" id="JAANYQ010000023">
    <property type="protein sequence ID" value="KAF4119579.1"/>
    <property type="molecule type" value="Genomic_DNA"/>
</dbReference>
<evidence type="ECO:0000313" key="16">
    <source>
        <dbReference type="EMBL" id="KAF4119579.1"/>
    </source>
</evidence>
<proteinExistence type="inferred from homology"/>
<dbReference type="AlphaFoldDB" id="A0A9P4YRA0"/>
<dbReference type="Gene3D" id="3.40.50.10130">
    <property type="match status" value="1"/>
</dbReference>
<keyword evidence="13" id="KW-0469">Meiosis</keyword>
<evidence type="ECO:0000256" key="3">
    <source>
        <dbReference type="ARBA" id="ARBA00005313"/>
    </source>
</evidence>
<evidence type="ECO:0000256" key="2">
    <source>
        <dbReference type="ARBA" id="ARBA00004123"/>
    </source>
</evidence>
<dbReference type="GO" id="GO:0048476">
    <property type="term" value="C:Holliday junction resolvase complex"/>
    <property type="evidence" value="ECO:0007669"/>
    <property type="project" value="InterPro"/>
</dbReference>
<dbReference type="PANTHER" id="PTHR21077">
    <property type="entry name" value="EME1 PROTEIN"/>
    <property type="match status" value="1"/>
</dbReference>
<comment type="cofactor">
    <cofactor evidence="1">
        <name>Mg(2+)</name>
        <dbReference type="ChEBI" id="CHEBI:18420"/>
    </cofactor>
</comment>
<evidence type="ECO:0000256" key="6">
    <source>
        <dbReference type="ARBA" id="ARBA00022759"/>
    </source>
</evidence>
<keyword evidence="4" id="KW-0540">Nuclease</keyword>
<organism evidence="16 17">
    <name type="scientific">Geosmithia morbida</name>
    <dbReference type="NCBI Taxonomy" id="1094350"/>
    <lineage>
        <taxon>Eukaryota</taxon>
        <taxon>Fungi</taxon>
        <taxon>Dikarya</taxon>
        <taxon>Ascomycota</taxon>
        <taxon>Pezizomycotina</taxon>
        <taxon>Sordariomycetes</taxon>
        <taxon>Hypocreomycetidae</taxon>
        <taxon>Hypocreales</taxon>
        <taxon>Bionectriaceae</taxon>
        <taxon>Geosmithia</taxon>
    </lineage>
</organism>
<dbReference type="Gene3D" id="1.10.150.670">
    <property type="entry name" value="Crossover junction endonuclease EME1, DNA-binding domain"/>
    <property type="match status" value="1"/>
</dbReference>
<keyword evidence="8" id="KW-0378">Hydrolase</keyword>
<protein>
    <submittedName>
        <fullName evidence="16">Crossover junction endonuclease EME1</fullName>
    </submittedName>
</protein>
<dbReference type="CDD" id="cd20085">
    <property type="entry name" value="XPF_nuclease_Mms4"/>
    <property type="match status" value="1"/>
</dbReference>
<sequence>MGTGTDKLRSNARCSNVIEIDSDSAGGSDDDLPDIQSLAWMPRRTRSPLGRSRSDIFPSRERAKAPSSSTMTAQPNNGKRTRRTAIERETEKETKRHERQAVKEAKLREKERAAALVEVNKMRTDKKVSTPEMIVDLPSTLDVSIRTHVETLLEALSVEHSTWDSPHNAIKWRRKVTSRFNEDADHWEPIPRRIMGERHAAVIVPAAEFVRMAIDGRVGAHATQVQEAFPDHQIIYLLEGLASWTRKNRNLRNRQFTSGVRAREEQQKQQQQQQTGGNWRRRNGTASTEAAVVVPDYVVEDALLELQVMHDVLIHHTAMALETAQWLAVLTQHISTIPYRKQRDRAMYGAAFCMESGQVKTGDDASSTYICMLQEIARVTAPIAHGIAVEFGSVTDLVRGLETGGPGRLEGVRKTINNEGQLSDRTIGQAVSRRMYKVFTGRDETSTDI</sequence>
<evidence type="ECO:0000256" key="5">
    <source>
        <dbReference type="ARBA" id="ARBA00022723"/>
    </source>
</evidence>
<keyword evidence="7" id="KW-0227">DNA damage</keyword>
<feature type="region of interest" description="Disordered" evidence="14">
    <location>
        <begin position="257"/>
        <end position="286"/>
    </location>
</feature>
<feature type="compositionally biased region" description="Polar residues" evidence="14">
    <location>
        <begin position="66"/>
        <end position="78"/>
    </location>
</feature>
<evidence type="ECO:0000256" key="10">
    <source>
        <dbReference type="ARBA" id="ARBA00023172"/>
    </source>
</evidence>
<dbReference type="GO" id="GO:0003677">
    <property type="term" value="F:DNA binding"/>
    <property type="evidence" value="ECO:0007669"/>
    <property type="project" value="InterPro"/>
</dbReference>
<keyword evidence="5" id="KW-0479">Metal-binding</keyword>
<comment type="similarity">
    <text evidence="3">Belongs to the EME1/MMS4 family.</text>
</comment>
<dbReference type="InterPro" id="IPR006166">
    <property type="entry name" value="ERCC4_domain"/>
</dbReference>
<feature type="compositionally biased region" description="Basic and acidic residues" evidence="14">
    <location>
        <begin position="52"/>
        <end position="64"/>
    </location>
</feature>
<accession>A0A9P4YRA0</accession>
<feature type="domain" description="ERCC4" evidence="15">
    <location>
        <begin position="132"/>
        <end position="402"/>
    </location>
</feature>
<evidence type="ECO:0000313" key="17">
    <source>
        <dbReference type="Proteomes" id="UP000749293"/>
    </source>
</evidence>
<dbReference type="Pfam" id="PF02732">
    <property type="entry name" value="ERCC4"/>
    <property type="match status" value="1"/>
</dbReference>
<dbReference type="RefSeq" id="XP_035318231.1">
    <property type="nucleotide sequence ID" value="XM_035466683.1"/>
</dbReference>
<keyword evidence="11" id="KW-0234">DNA repair</keyword>
<dbReference type="GO" id="GO:0005634">
    <property type="term" value="C:nucleus"/>
    <property type="evidence" value="ECO:0007669"/>
    <property type="project" value="UniProtKB-SubCell"/>
</dbReference>
<dbReference type="InterPro" id="IPR047521">
    <property type="entry name" value="XPF_nuclease_EME1_ascomycetes"/>
</dbReference>
<evidence type="ECO:0000256" key="7">
    <source>
        <dbReference type="ARBA" id="ARBA00022763"/>
    </source>
</evidence>
<comment type="subcellular location">
    <subcellularLocation>
        <location evidence="2">Nucleus</location>
    </subcellularLocation>
</comment>
<evidence type="ECO:0000256" key="4">
    <source>
        <dbReference type="ARBA" id="ARBA00022722"/>
    </source>
</evidence>
<dbReference type="GO" id="GO:0031573">
    <property type="term" value="P:mitotic intra-S DNA damage checkpoint signaling"/>
    <property type="evidence" value="ECO:0007669"/>
    <property type="project" value="TreeGrafter"/>
</dbReference>
<comment type="caution">
    <text evidence="16">The sequence shown here is derived from an EMBL/GenBank/DDBJ whole genome shotgun (WGS) entry which is preliminary data.</text>
</comment>
<evidence type="ECO:0000256" key="1">
    <source>
        <dbReference type="ARBA" id="ARBA00001946"/>
    </source>
</evidence>
<dbReference type="GO" id="GO:0046872">
    <property type="term" value="F:metal ion binding"/>
    <property type="evidence" value="ECO:0007669"/>
    <property type="project" value="UniProtKB-KW"/>
</dbReference>
<dbReference type="GO" id="GO:0006302">
    <property type="term" value="P:double-strand break repair"/>
    <property type="evidence" value="ECO:0007669"/>
    <property type="project" value="TreeGrafter"/>
</dbReference>
<dbReference type="FunFam" id="1.10.150.670:FF:000004">
    <property type="entry name" value="Crossover junction endonuclease EME1"/>
    <property type="match status" value="1"/>
</dbReference>
<gene>
    <name evidence="16" type="ORF">GMORB2_4709</name>
</gene>
<feature type="region of interest" description="Disordered" evidence="14">
    <location>
        <begin position="19"/>
        <end position="105"/>
    </location>
</feature>
<dbReference type="GO" id="GO:0008821">
    <property type="term" value="F:crossover junction DNA endonuclease activity"/>
    <property type="evidence" value="ECO:0007669"/>
    <property type="project" value="TreeGrafter"/>
</dbReference>
<dbReference type="Proteomes" id="UP000749293">
    <property type="component" value="Unassembled WGS sequence"/>
</dbReference>
<evidence type="ECO:0000256" key="14">
    <source>
        <dbReference type="SAM" id="MobiDB-lite"/>
    </source>
</evidence>
<dbReference type="PANTHER" id="PTHR21077:SF5">
    <property type="entry name" value="CROSSOVER JUNCTION ENDONUCLEASE MMS4"/>
    <property type="match status" value="1"/>
</dbReference>
<dbReference type="GO" id="GO:0031297">
    <property type="term" value="P:replication fork processing"/>
    <property type="evidence" value="ECO:0007669"/>
    <property type="project" value="TreeGrafter"/>
</dbReference>
<keyword evidence="17" id="KW-1185">Reference proteome</keyword>
<evidence type="ECO:0000256" key="13">
    <source>
        <dbReference type="ARBA" id="ARBA00023254"/>
    </source>
</evidence>
<name>A0A9P4YRA0_9HYPO</name>
<dbReference type="GeneID" id="55970937"/>
<evidence type="ECO:0000256" key="8">
    <source>
        <dbReference type="ARBA" id="ARBA00022801"/>
    </source>
</evidence>
<evidence type="ECO:0000259" key="15">
    <source>
        <dbReference type="SMART" id="SM00891"/>
    </source>
</evidence>
<dbReference type="InterPro" id="IPR033310">
    <property type="entry name" value="Mms4/EME1/EME2"/>
</dbReference>
<evidence type="ECO:0000256" key="11">
    <source>
        <dbReference type="ARBA" id="ARBA00023204"/>
    </source>
</evidence>
<reference evidence="16" key="1">
    <citation type="submission" date="2020-03" db="EMBL/GenBank/DDBJ databases">
        <title>Site-based positive gene gene selection in Geosmithia morbida across the United States reveals a broad range of putative effectors and factors for local host and environmental adapation.</title>
        <authorList>
            <person name="Onufrak A."/>
            <person name="Murdoch R.W."/>
            <person name="Gazis R."/>
            <person name="Huff M."/>
            <person name="Staton M."/>
            <person name="Klingeman W."/>
            <person name="Hadziabdic D."/>
        </authorList>
    </citation>
    <scope>NUCLEOTIDE SEQUENCE</scope>
    <source>
        <strain evidence="16">1262</strain>
    </source>
</reference>
<dbReference type="InterPro" id="IPR042530">
    <property type="entry name" value="EME1/EME2_C"/>
</dbReference>
<dbReference type="OrthoDB" id="343092at2759"/>
<keyword evidence="10" id="KW-0233">DNA recombination</keyword>
<keyword evidence="9" id="KW-0460">Magnesium</keyword>